<dbReference type="PROSITE" id="PS51724">
    <property type="entry name" value="SPOR"/>
    <property type="match status" value="1"/>
</dbReference>
<dbReference type="Pfam" id="PF01476">
    <property type="entry name" value="LysM"/>
    <property type="match status" value="1"/>
</dbReference>
<dbReference type="InterPro" id="IPR007730">
    <property type="entry name" value="SPOR-like_dom"/>
</dbReference>
<dbReference type="EMBL" id="UOGB01000295">
    <property type="protein sequence ID" value="VAX24392.1"/>
    <property type="molecule type" value="Genomic_DNA"/>
</dbReference>
<organism evidence="3">
    <name type="scientific">hydrothermal vent metagenome</name>
    <dbReference type="NCBI Taxonomy" id="652676"/>
    <lineage>
        <taxon>unclassified sequences</taxon>
        <taxon>metagenomes</taxon>
        <taxon>ecological metagenomes</taxon>
    </lineage>
</organism>
<feature type="domain" description="LysM" evidence="2">
    <location>
        <begin position="238"/>
        <end position="293"/>
    </location>
</feature>
<dbReference type="SUPFAM" id="SSF110997">
    <property type="entry name" value="Sporulation related repeat"/>
    <property type="match status" value="1"/>
</dbReference>
<dbReference type="AlphaFoldDB" id="A0A3B1C8B7"/>
<accession>A0A3B1C8B7</accession>
<evidence type="ECO:0000259" key="1">
    <source>
        <dbReference type="PROSITE" id="PS51724"/>
    </source>
</evidence>
<dbReference type="Pfam" id="PF25800">
    <property type="entry name" value="FimV_N"/>
    <property type="match status" value="1"/>
</dbReference>
<dbReference type="Gene3D" id="3.30.70.1070">
    <property type="entry name" value="Sporulation related repeat"/>
    <property type="match status" value="1"/>
</dbReference>
<dbReference type="InterPro" id="IPR057840">
    <property type="entry name" value="FimV_N"/>
</dbReference>
<protein>
    <recommendedName>
        <fullName evidence="4">SPOR domain-containing protein</fullName>
    </recommendedName>
</protein>
<dbReference type="GO" id="GO:0042834">
    <property type="term" value="F:peptidoglycan binding"/>
    <property type="evidence" value="ECO:0007669"/>
    <property type="project" value="InterPro"/>
</dbReference>
<name>A0A3B1C8B7_9ZZZZ</name>
<gene>
    <name evidence="3" type="ORF">MNBD_NITROSPINAE03-1024</name>
</gene>
<evidence type="ECO:0000259" key="2">
    <source>
        <dbReference type="PROSITE" id="PS51782"/>
    </source>
</evidence>
<dbReference type="PROSITE" id="PS51782">
    <property type="entry name" value="LYSM"/>
    <property type="match status" value="1"/>
</dbReference>
<evidence type="ECO:0008006" key="4">
    <source>
        <dbReference type="Google" id="ProtNLM"/>
    </source>
</evidence>
<feature type="domain" description="SPOR" evidence="1">
    <location>
        <begin position="472"/>
        <end position="554"/>
    </location>
</feature>
<dbReference type="CDD" id="cd00118">
    <property type="entry name" value="LysM"/>
    <property type="match status" value="1"/>
</dbReference>
<proteinExistence type="predicted"/>
<evidence type="ECO:0000313" key="3">
    <source>
        <dbReference type="EMBL" id="VAX24392.1"/>
    </source>
</evidence>
<dbReference type="Gene3D" id="3.10.350.10">
    <property type="entry name" value="LysM domain"/>
    <property type="match status" value="1"/>
</dbReference>
<sequence>MKFTLRKYAGALCGVGAIFFLTAPLFAVKDAVAFSLGQIRVTGAPNKEFRAEIPVRVDGKSGLNVSLGDAADYKKIGAPRPSFLDNLILKVAPHPVAKNQSVLYITSVKPLLLPSFNLVVKASLGGGTILKNYFLALDFQKNLNLDLPATAEERSEMEKIARELRKLKPGEEIKEPEPSALDEVAMIEKIKKQEQEARLEESRTRPKIGEKSIIEPSAERPPIMEGQVVGISADPGANVYEVKKGDTLYKIAKKLGVSSKDYDRVVVALWRDNSRNFIKGNIHGLYNGRQLDFSHVNETASNISRAEAKKIIEDQWPLWQSRAVADSAKTMGIDTSSRKPLIGIKAPAVKLPFESEILSALTGWKKSFEKGDMAVHMKYYSDNYKNGEVTKQDLSDVKYKQGFGESKIGVKFDDVKMIENNGVIEVVLPALKGSDKNMAKIPGKLYFAIENGRYRIVKETGGGEPSPVSDGKKARHPFILHIASFKKQEQAQKLVELLRQKGYNAFEVLSFVPGKGSWYRVAVARFTSVSEADMFSNTFKKNGLSRYARTLKLPYAIRIGDIVSSEKVEAKIEEYLRKGFSTYNVKEGLNGKASIFLGAFDSEKSATRALALLGELKDLSSVVRP</sequence>
<dbReference type="InterPro" id="IPR036680">
    <property type="entry name" value="SPOR-like_sf"/>
</dbReference>
<dbReference type="InterPro" id="IPR036779">
    <property type="entry name" value="LysM_dom_sf"/>
</dbReference>
<dbReference type="Pfam" id="PF05036">
    <property type="entry name" value="SPOR"/>
    <property type="match status" value="1"/>
</dbReference>
<dbReference type="InterPro" id="IPR018392">
    <property type="entry name" value="LysM"/>
</dbReference>
<reference evidence="3" key="1">
    <citation type="submission" date="2018-06" db="EMBL/GenBank/DDBJ databases">
        <authorList>
            <person name="Zhirakovskaya E."/>
        </authorList>
    </citation>
    <scope>NUCLEOTIDE SEQUENCE</scope>
</reference>